<keyword evidence="1" id="KW-0812">Transmembrane</keyword>
<feature type="transmembrane region" description="Helical" evidence="1">
    <location>
        <begin position="9"/>
        <end position="25"/>
    </location>
</feature>
<evidence type="ECO:0000313" key="2">
    <source>
        <dbReference type="EMBL" id="GAY74711.1"/>
    </source>
</evidence>
<gene>
    <name evidence="2" type="ORF">NBRC111894_265</name>
</gene>
<evidence type="ECO:0000313" key="3">
    <source>
        <dbReference type="Proteomes" id="UP000319716"/>
    </source>
</evidence>
<dbReference type="Proteomes" id="UP000319716">
    <property type="component" value="Unassembled WGS sequence"/>
</dbReference>
<keyword evidence="1" id="KW-0472">Membrane</keyword>
<name>A0A4Y1Z727_9BACL</name>
<dbReference type="AlphaFoldDB" id="A0A4Y1Z727"/>
<keyword evidence="1" id="KW-1133">Transmembrane helix</keyword>
<proteinExistence type="predicted"/>
<evidence type="ECO:0000256" key="1">
    <source>
        <dbReference type="SAM" id="Phobius"/>
    </source>
</evidence>
<reference evidence="2 3" key="1">
    <citation type="submission" date="2017-11" db="EMBL/GenBank/DDBJ databases">
        <title>Draft Genome Sequence of Sporolactobacillus inulinus NBRC 111894 Isolated from Koso, a Japanese Sugar-Vegetable Fermented Beverage.</title>
        <authorList>
            <person name="Chiou T.Y."/>
            <person name="Oshima K."/>
            <person name="Suda W."/>
            <person name="Hattori M."/>
            <person name="Takahashi T."/>
        </authorList>
    </citation>
    <scope>NUCLEOTIDE SEQUENCE [LARGE SCALE GENOMIC DNA]</scope>
    <source>
        <strain evidence="2 3">NBRC111894</strain>
    </source>
</reference>
<comment type="caution">
    <text evidence="2">The sequence shown here is derived from an EMBL/GenBank/DDBJ whole genome shotgun (WGS) entry which is preliminary data.</text>
</comment>
<sequence length="40" mass="4782">MCFFRADRYLFPIVFLFALLLLGYFDDYDATAFDLFMDAL</sequence>
<organism evidence="2 3">
    <name type="scientific">Sporolactobacillus inulinus</name>
    <dbReference type="NCBI Taxonomy" id="2078"/>
    <lineage>
        <taxon>Bacteria</taxon>
        <taxon>Bacillati</taxon>
        <taxon>Bacillota</taxon>
        <taxon>Bacilli</taxon>
        <taxon>Bacillales</taxon>
        <taxon>Sporolactobacillaceae</taxon>
        <taxon>Sporolactobacillus</taxon>
    </lineage>
</organism>
<protein>
    <submittedName>
        <fullName evidence="2">Uncharacterized protein</fullName>
    </submittedName>
</protein>
<dbReference type="EMBL" id="BEXB01000001">
    <property type="protein sequence ID" value="GAY74711.1"/>
    <property type="molecule type" value="Genomic_DNA"/>
</dbReference>
<accession>A0A4Y1Z727</accession>